<protein>
    <submittedName>
        <fullName evidence="2">DUF4191 domain-containing protein</fullName>
    </submittedName>
</protein>
<gene>
    <name evidence="2" type="ORF">V8P97_03115</name>
</gene>
<keyword evidence="1" id="KW-0472">Membrane</keyword>
<feature type="transmembrane region" description="Helical" evidence="1">
    <location>
        <begin position="63"/>
        <end position="83"/>
    </location>
</feature>
<proteinExistence type="predicted"/>
<evidence type="ECO:0000313" key="3">
    <source>
        <dbReference type="Proteomes" id="UP001373159"/>
    </source>
</evidence>
<keyword evidence="1" id="KW-0812">Transmembrane</keyword>
<keyword evidence="1" id="KW-1133">Transmembrane helix</keyword>
<dbReference type="RefSeq" id="WP_340468982.1">
    <property type="nucleotide sequence ID" value="NZ_JBANBB010000001.1"/>
</dbReference>
<evidence type="ECO:0000313" key="2">
    <source>
        <dbReference type="EMBL" id="MEK0306461.1"/>
    </source>
</evidence>
<dbReference type="Pfam" id="PF13829">
    <property type="entry name" value="DUF4191"/>
    <property type="match status" value="1"/>
</dbReference>
<evidence type="ECO:0000256" key="1">
    <source>
        <dbReference type="SAM" id="Phobius"/>
    </source>
</evidence>
<accession>A0ABU8ZMJ9</accession>
<keyword evidence="3" id="KW-1185">Reference proteome</keyword>
<dbReference type="EMBL" id="JBANBB010000001">
    <property type="protein sequence ID" value="MEK0306461.1"/>
    <property type="molecule type" value="Genomic_DNA"/>
</dbReference>
<reference evidence="2 3" key="1">
    <citation type="submission" date="2024-02" db="EMBL/GenBank/DDBJ databases">
        <title>Bifidobacterium honeyensis sp. nov., isolated from the comb honey.</title>
        <authorList>
            <person name="Liu W."/>
            <person name="Li Y."/>
        </authorList>
    </citation>
    <scope>NUCLEOTIDE SEQUENCE [LARGE SCALE GENOMIC DNA]</scope>
    <source>
        <strain evidence="2 3">IMAU50988</strain>
    </source>
</reference>
<sequence>MAQTDKKDTKTKKTSMISTVVQVFRFTYKEDRILPWLLAAAILVPTLVAVVVCLVFRFGWLSWILTVLLGIMLGLLIATITLTRRSDRVGYRKMDGRPGAAGSVLSNISKAGFKFPQDPVWIDVKTKDAIWRGTGRTGVYLVGEGEYSRVMKALDREETKIRRITQGSAIPIYKISVGHGPKQVPLSKLQKTVVSKKVKLTPMELDQLNDRLVTLQKRQNSLGMPKGIDPTKIHVSRRAMRGK</sequence>
<organism evidence="2 3">
    <name type="scientific">Bifidobacterium favimelis</name>
    <dbReference type="NCBI Taxonomy" id="3122979"/>
    <lineage>
        <taxon>Bacteria</taxon>
        <taxon>Bacillati</taxon>
        <taxon>Actinomycetota</taxon>
        <taxon>Actinomycetes</taxon>
        <taxon>Bifidobacteriales</taxon>
        <taxon>Bifidobacteriaceae</taxon>
        <taxon>Bifidobacterium</taxon>
    </lineage>
</organism>
<name>A0ABU8ZMJ9_9BIFI</name>
<feature type="transmembrane region" description="Helical" evidence="1">
    <location>
        <begin position="33"/>
        <end position="57"/>
    </location>
</feature>
<dbReference type="Proteomes" id="UP001373159">
    <property type="component" value="Unassembled WGS sequence"/>
</dbReference>
<comment type="caution">
    <text evidence="2">The sequence shown here is derived from an EMBL/GenBank/DDBJ whole genome shotgun (WGS) entry which is preliminary data.</text>
</comment>
<dbReference type="InterPro" id="IPR025445">
    <property type="entry name" value="DUF4191"/>
</dbReference>